<feature type="transmembrane region" description="Helical" evidence="1">
    <location>
        <begin position="185"/>
        <end position="208"/>
    </location>
</feature>
<reference evidence="3" key="1">
    <citation type="journal article" date="2019" name="Int. J. Syst. Evol. Microbiol.">
        <title>The Global Catalogue of Microorganisms (GCM) 10K type strain sequencing project: providing services to taxonomists for standard genome sequencing and annotation.</title>
        <authorList>
            <consortium name="The Broad Institute Genomics Platform"/>
            <consortium name="The Broad Institute Genome Sequencing Center for Infectious Disease"/>
            <person name="Wu L."/>
            <person name="Ma J."/>
        </authorList>
    </citation>
    <scope>NUCLEOTIDE SEQUENCE [LARGE SCALE GENOMIC DNA]</scope>
    <source>
        <strain evidence="3">JCM 17326</strain>
    </source>
</reference>
<keyword evidence="3" id="KW-1185">Reference proteome</keyword>
<proteinExistence type="predicted"/>
<evidence type="ECO:0000313" key="3">
    <source>
        <dbReference type="Proteomes" id="UP001500630"/>
    </source>
</evidence>
<sequence length="214" mass="22660">MAGVRQRCHRRAEGIVVAGHELIEAQLAILSARLPAQAVDELADGLWETYQARLALLGDGEAAAREAIVEFGDADEVTAAFFRDSPWRRMALGLLATGPVMAALWGASLVSAQAWDWQIPIAAPIAYGLVLLAIVATLLTVTRARRNYRRARTATLSGAVALLVLDAGMLVAVASMTSLTLAGPIGAWLLPAALAASLFRIIATLRALPAMRGR</sequence>
<protein>
    <recommendedName>
        <fullName evidence="4">DUF1129 family protein</fullName>
    </recommendedName>
</protein>
<evidence type="ECO:0000313" key="2">
    <source>
        <dbReference type="EMBL" id="GAA3621711.1"/>
    </source>
</evidence>
<dbReference type="EMBL" id="BAABDQ010000065">
    <property type="protein sequence ID" value="GAA3621711.1"/>
    <property type="molecule type" value="Genomic_DNA"/>
</dbReference>
<organism evidence="2 3">
    <name type="scientific">Nonomuraea rosea</name>
    <dbReference type="NCBI Taxonomy" id="638574"/>
    <lineage>
        <taxon>Bacteria</taxon>
        <taxon>Bacillati</taxon>
        <taxon>Actinomycetota</taxon>
        <taxon>Actinomycetes</taxon>
        <taxon>Streptosporangiales</taxon>
        <taxon>Streptosporangiaceae</taxon>
        <taxon>Nonomuraea</taxon>
    </lineage>
</organism>
<keyword evidence="1" id="KW-0812">Transmembrane</keyword>
<dbReference type="Proteomes" id="UP001500630">
    <property type="component" value="Unassembled WGS sequence"/>
</dbReference>
<keyword evidence="1" id="KW-1133">Transmembrane helix</keyword>
<evidence type="ECO:0000256" key="1">
    <source>
        <dbReference type="SAM" id="Phobius"/>
    </source>
</evidence>
<accession>A0ABP7A0K9</accession>
<comment type="caution">
    <text evidence="2">The sequence shown here is derived from an EMBL/GenBank/DDBJ whole genome shotgun (WGS) entry which is preliminary data.</text>
</comment>
<feature type="transmembrane region" description="Helical" evidence="1">
    <location>
        <begin position="153"/>
        <end position="173"/>
    </location>
</feature>
<name>A0ABP7A0K9_9ACTN</name>
<evidence type="ECO:0008006" key="4">
    <source>
        <dbReference type="Google" id="ProtNLM"/>
    </source>
</evidence>
<keyword evidence="1" id="KW-0472">Membrane</keyword>
<feature type="transmembrane region" description="Helical" evidence="1">
    <location>
        <begin position="121"/>
        <end position="141"/>
    </location>
</feature>
<gene>
    <name evidence="2" type="ORF">GCM10022419_129240</name>
</gene>
<feature type="transmembrane region" description="Helical" evidence="1">
    <location>
        <begin position="91"/>
        <end position="115"/>
    </location>
</feature>